<dbReference type="PROSITE" id="PS51257">
    <property type="entry name" value="PROKAR_LIPOPROTEIN"/>
    <property type="match status" value="1"/>
</dbReference>
<dbReference type="InterPro" id="IPR008969">
    <property type="entry name" value="CarboxyPept-like_regulatory"/>
</dbReference>
<protein>
    <recommendedName>
        <fullName evidence="4">Carboxypeptidase regulatory-like domain-containing protein</fullName>
    </recommendedName>
</protein>
<organism evidence="2 3">
    <name type="scientific">Flavobacterium sediminilitoris</name>
    <dbReference type="NCBI Taxonomy" id="2024526"/>
    <lineage>
        <taxon>Bacteria</taxon>
        <taxon>Pseudomonadati</taxon>
        <taxon>Bacteroidota</taxon>
        <taxon>Flavobacteriia</taxon>
        <taxon>Flavobacteriales</taxon>
        <taxon>Flavobacteriaceae</taxon>
        <taxon>Flavobacterium</taxon>
    </lineage>
</organism>
<name>A0ABY4HK15_9FLAO</name>
<keyword evidence="3" id="KW-1185">Reference proteome</keyword>
<gene>
    <name evidence="2" type="ORF">LXD69_14255</name>
</gene>
<evidence type="ECO:0000256" key="1">
    <source>
        <dbReference type="SAM" id="SignalP"/>
    </source>
</evidence>
<reference evidence="2" key="1">
    <citation type="submission" date="2021-12" db="EMBL/GenBank/DDBJ databases">
        <authorList>
            <person name="Cha I.-T."/>
            <person name="Lee K.-E."/>
            <person name="Park S.-J."/>
        </authorList>
    </citation>
    <scope>NUCLEOTIDE SEQUENCE</scope>
    <source>
        <strain evidence="2">YSM-43</strain>
    </source>
</reference>
<evidence type="ECO:0008006" key="4">
    <source>
        <dbReference type="Google" id="ProtNLM"/>
    </source>
</evidence>
<dbReference type="EMBL" id="CP090145">
    <property type="protein sequence ID" value="UOX33195.1"/>
    <property type="molecule type" value="Genomic_DNA"/>
</dbReference>
<dbReference type="SUPFAM" id="SSF49464">
    <property type="entry name" value="Carboxypeptidase regulatory domain-like"/>
    <property type="match status" value="1"/>
</dbReference>
<dbReference type="RefSeq" id="WP_246915886.1">
    <property type="nucleotide sequence ID" value="NZ_CP090145.1"/>
</dbReference>
<evidence type="ECO:0000313" key="2">
    <source>
        <dbReference type="EMBL" id="UOX33195.1"/>
    </source>
</evidence>
<sequence length="579" mass="61808">MKKLKFILATLVISSLLFTSCDTNDDSLNLDENQDSSINYNFGSTVSRDFIGQIVDENNDPIQNATVFIGNNSSQTDSNGIFIIKNASVKSNFAYITATKAGYLQGSRSVIPTSGENNVKIMMLSATVVGTVNSGTSGNVTLPNGTKVDFDGNFKKEDGSSYSGSVSVIMHHLDPEDSNVEAKMPGMLLASDTNGEAKVLETFGMINVELLGSSGEKLQLASAATIEMPIAIGQMASSPSTIPLWHFDDVKGYWVEEGSATKVGNKYVGSVSHFSWWNCDAQFPTVHLCLTVVDSNNNPLSNVQVELAPNNQTYPRTGTSDSNGEICGLIPSNQTITMNVLDNCGNVISTSQIGPFSSNTVLPNVIATSGMVSSTTVTGTLAQCNNSNVTDGYVLLNYGNQRFVSNVTNGSFSFNTLVCNANTTFTLEGYDYVSLQTSGVINYTFVTPVTNIGNLLTCNAVTEYITYQIDNEPVDYFIGNISASSSPNGLNVSLQGATGTSSFYFYGSIFATGSYTTANFLIENSEVIIQNGVTNNVICNVSQIGAIGGYIDITFSGTYEDNSNVTHTITGVIHVIRDN</sequence>
<accession>A0ABY4HK15</accession>
<feature type="signal peptide" evidence="1">
    <location>
        <begin position="1"/>
        <end position="24"/>
    </location>
</feature>
<dbReference type="Proteomes" id="UP000830454">
    <property type="component" value="Chromosome"/>
</dbReference>
<evidence type="ECO:0000313" key="3">
    <source>
        <dbReference type="Proteomes" id="UP000830454"/>
    </source>
</evidence>
<keyword evidence="1" id="KW-0732">Signal</keyword>
<reference evidence="2" key="2">
    <citation type="submission" date="2022-04" db="EMBL/GenBank/DDBJ databases">
        <title>Complete Genome Sequence of Flavobacterium sediminilitoris YSM-43, Isolated from a Tidal Sediment.</title>
        <authorList>
            <person name="Lee P.A."/>
        </authorList>
    </citation>
    <scope>NUCLEOTIDE SEQUENCE</scope>
    <source>
        <strain evidence="2">YSM-43</strain>
    </source>
</reference>
<proteinExistence type="predicted"/>
<feature type="chain" id="PRO_5045306597" description="Carboxypeptidase regulatory-like domain-containing protein" evidence="1">
    <location>
        <begin position="25"/>
        <end position="579"/>
    </location>
</feature>
<dbReference type="Gene3D" id="2.60.40.1120">
    <property type="entry name" value="Carboxypeptidase-like, regulatory domain"/>
    <property type="match status" value="1"/>
</dbReference>